<keyword evidence="1" id="KW-0472">Membrane</keyword>
<accession>A0A9X3D3T8</accession>
<feature type="transmembrane region" description="Helical" evidence="1">
    <location>
        <begin position="86"/>
        <end position="105"/>
    </location>
</feature>
<feature type="transmembrane region" description="Helical" evidence="1">
    <location>
        <begin position="169"/>
        <end position="188"/>
    </location>
</feature>
<feature type="transmembrane region" description="Helical" evidence="1">
    <location>
        <begin position="138"/>
        <end position="157"/>
    </location>
</feature>
<keyword evidence="3" id="KW-1185">Reference proteome</keyword>
<keyword evidence="1" id="KW-1133">Transmembrane helix</keyword>
<organism evidence="2 3">
    <name type="scientific">Gordonia aquimaris</name>
    <dbReference type="NCBI Taxonomy" id="2984863"/>
    <lineage>
        <taxon>Bacteria</taxon>
        <taxon>Bacillati</taxon>
        <taxon>Actinomycetota</taxon>
        <taxon>Actinomycetes</taxon>
        <taxon>Mycobacteriales</taxon>
        <taxon>Gordoniaceae</taxon>
        <taxon>Gordonia</taxon>
    </lineage>
</organism>
<evidence type="ECO:0000313" key="2">
    <source>
        <dbReference type="EMBL" id="MCX2964370.1"/>
    </source>
</evidence>
<feature type="transmembrane region" description="Helical" evidence="1">
    <location>
        <begin position="111"/>
        <end position="131"/>
    </location>
</feature>
<dbReference type="EMBL" id="JAPKFM010000008">
    <property type="protein sequence ID" value="MCX2964370.1"/>
    <property type="molecule type" value="Genomic_DNA"/>
</dbReference>
<sequence>MDGPDVAADEADPAIEDTTDLFGLRSPLVVRALLALAVIYLVVTIGSGVNITSVWSWVGFAGAFGLLAVDLAVLTRLRGDPLPARAAAVAAGLMLGGTALAWWSVPAATFAPVQCLPAAIAGIVALALLVVRGRIGTAWVGAIAMSLSAATWTAARGLGFTAGLVFTSWVYPVMLFASLFGVMLRPIAETIGTLRARAVRDASDSAATAAAAEERERQVALLDRQARPLLMQVAAEHAFTVNEVRDARLVEAGLRDGIRAPAWQAVAVRAAVWQARRRGVTVVLFDDGGTADVPAVQARLDDLLVAELGAMRTGRVTARVMPPGRPTRASIVLARADGVRRYDCAHNGQITGGDVESR</sequence>
<evidence type="ECO:0000256" key="1">
    <source>
        <dbReference type="SAM" id="Phobius"/>
    </source>
</evidence>
<comment type="caution">
    <text evidence="2">The sequence shown here is derived from an EMBL/GenBank/DDBJ whole genome shotgun (WGS) entry which is preliminary data.</text>
</comment>
<reference evidence="2" key="1">
    <citation type="submission" date="2022-10" db="EMBL/GenBank/DDBJ databases">
        <title>WGS of marine actinomycetes from Thailand.</title>
        <authorList>
            <person name="Thawai C."/>
        </authorList>
    </citation>
    <scope>NUCLEOTIDE SEQUENCE</scope>
    <source>
        <strain evidence="2">SW21</strain>
    </source>
</reference>
<gene>
    <name evidence="2" type="ORF">OSB52_09740</name>
</gene>
<dbReference type="Proteomes" id="UP001143347">
    <property type="component" value="Unassembled WGS sequence"/>
</dbReference>
<evidence type="ECO:0000313" key="3">
    <source>
        <dbReference type="Proteomes" id="UP001143347"/>
    </source>
</evidence>
<protein>
    <submittedName>
        <fullName evidence="2">Uncharacterized protein</fullName>
    </submittedName>
</protein>
<feature type="transmembrane region" description="Helical" evidence="1">
    <location>
        <begin position="28"/>
        <end position="48"/>
    </location>
</feature>
<feature type="transmembrane region" description="Helical" evidence="1">
    <location>
        <begin position="54"/>
        <end position="74"/>
    </location>
</feature>
<name>A0A9X3D3T8_9ACTN</name>
<dbReference type="RefSeq" id="WP_266061506.1">
    <property type="nucleotide sequence ID" value="NZ_JAPKFM010000008.1"/>
</dbReference>
<keyword evidence="1" id="KW-0812">Transmembrane</keyword>
<proteinExistence type="predicted"/>
<dbReference type="AlphaFoldDB" id="A0A9X3D3T8"/>